<evidence type="ECO:0000313" key="5">
    <source>
        <dbReference type="EMBL" id="HIY22018.1"/>
    </source>
</evidence>
<evidence type="ECO:0000313" key="6">
    <source>
        <dbReference type="Proteomes" id="UP000823868"/>
    </source>
</evidence>
<evidence type="ECO:0000256" key="4">
    <source>
        <dbReference type="SAM" id="MobiDB-lite"/>
    </source>
</evidence>
<gene>
    <name evidence="5" type="ORF">H9841_08985</name>
</gene>
<comment type="similarity">
    <text evidence="1 3">Belongs to the FlgD family.</text>
</comment>
<keyword evidence="5" id="KW-0282">Flagellum</keyword>
<keyword evidence="2 3" id="KW-1005">Bacterial flagellum biogenesis</keyword>
<comment type="caution">
    <text evidence="5">The sequence shown here is derived from an EMBL/GenBank/DDBJ whole genome shotgun (WGS) entry which is preliminary data.</text>
</comment>
<keyword evidence="5" id="KW-0969">Cilium</keyword>
<evidence type="ECO:0000256" key="3">
    <source>
        <dbReference type="RuleBase" id="RU362076"/>
    </source>
</evidence>
<comment type="function">
    <text evidence="3">Required for flagellar hook formation. May act as a scaffolding protein.</text>
</comment>
<dbReference type="EMBL" id="DXDX01000166">
    <property type="protein sequence ID" value="HIY22018.1"/>
    <property type="molecule type" value="Genomic_DNA"/>
</dbReference>
<reference evidence="5" key="2">
    <citation type="submission" date="2021-04" db="EMBL/GenBank/DDBJ databases">
        <authorList>
            <person name="Gilroy R."/>
        </authorList>
    </citation>
    <scope>NUCLEOTIDE SEQUENCE</scope>
    <source>
        <strain evidence="5">ChiBcec16_6824</strain>
    </source>
</reference>
<keyword evidence="5" id="KW-0966">Cell projection</keyword>
<evidence type="ECO:0000256" key="2">
    <source>
        <dbReference type="ARBA" id="ARBA00022795"/>
    </source>
</evidence>
<protein>
    <recommendedName>
        <fullName evidence="3">Basal-body rod modification protein FlgD</fullName>
    </recommendedName>
</protein>
<dbReference type="Proteomes" id="UP000823868">
    <property type="component" value="Unassembled WGS sequence"/>
</dbReference>
<dbReference type="GO" id="GO:0044781">
    <property type="term" value="P:bacterial-type flagellum organization"/>
    <property type="evidence" value="ECO:0007669"/>
    <property type="project" value="UniProtKB-UniRule"/>
</dbReference>
<feature type="compositionally biased region" description="Acidic residues" evidence="4">
    <location>
        <begin position="170"/>
        <end position="179"/>
    </location>
</feature>
<name>A0A9D1YA01_9FIRM</name>
<organism evidence="5 6">
    <name type="scientific">Candidatus Flavonifractor merdigallinarum</name>
    <dbReference type="NCBI Taxonomy" id="2838589"/>
    <lineage>
        <taxon>Bacteria</taxon>
        <taxon>Bacillati</taxon>
        <taxon>Bacillota</taxon>
        <taxon>Clostridia</taxon>
        <taxon>Eubacteriales</taxon>
        <taxon>Oscillospiraceae</taxon>
        <taxon>Flavonifractor</taxon>
    </lineage>
</organism>
<evidence type="ECO:0000256" key="1">
    <source>
        <dbReference type="ARBA" id="ARBA00010577"/>
    </source>
</evidence>
<feature type="region of interest" description="Disordered" evidence="4">
    <location>
        <begin position="169"/>
        <end position="202"/>
    </location>
</feature>
<accession>A0A9D1YA01</accession>
<sequence length="202" mass="21368">MSSEFMPMSLDSLSRQASLYASSSSSSSSTPTVEELERQGINVLDEDDSFGLNFEDFLQLMVQQLQNQTMDNTADTSEMLNQLVQMSTVEMLATVKDSVEALVNANTLNYAASLVGKTVTVGRLDEEGNIEEIVGTVTGTGTYQGTPVIFVDGEMYALNDIMAVGVLPELPEEPEEPGEGGDSGEGGENGGGDTGETTQSVG</sequence>
<dbReference type="Pfam" id="PF03963">
    <property type="entry name" value="FlgD"/>
    <property type="match status" value="1"/>
</dbReference>
<dbReference type="InterPro" id="IPR005648">
    <property type="entry name" value="FlgD"/>
</dbReference>
<proteinExistence type="inferred from homology"/>
<feature type="compositionally biased region" description="Gly residues" evidence="4">
    <location>
        <begin position="180"/>
        <end position="194"/>
    </location>
</feature>
<reference evidence="5" key="1">
    <citation type="journal article" date="2021" name="PeerJ">
        <title>Extensive microbial diversity within the chicken gut microbiome revealed by metagenomics and culture.</title>
        <authorList>
            <person name="Gilroy R."/>
            <person name="Ravi A."/>
            <person name="Getino M."/>
            <person name="Pursley I."/>
            <person name="Horton D.L."/>
            <person name="Alikhan N.F."/>
            <person name="Baker D."/>
            <person name="Gharbi K."/>
            <person name="Hall N."/>
            <person name="Watson M."/>
            <person name="Adriaenssens E.M."/>
            <person name="Foster-Nyarko E."/>
            <person name="Jarju S."/>
            <person name="Secka A."/>
            <person name="Antonio M."/>
            <person name="Oren A."/>
            <person name="Chaudhuri R.R."/>
            <person name="La Ragione R."/>
            <person name="Hildebrand F."/>
            <person name="Pallen M.J."/>
        </authorList>
    </citation>
    <scope>NUCLEOTIDE SEQUENCE</scope>
    <source>
        <strain evidence="5">ChiBcec16_6824</strain>
    </source>
</reference>
<dbReference type="AlphaFoldDB" id="A0A9D1YA01"/>